<dbReference type="PANTHER" id="PTHR13696:SF52">
    <property type="entry name" value="PARA FAMILY PROTEIN CT_582"/>
    <property type="match status" value="1"/>
</dbReference>
<dbReference type="NCBIfam" id="NF047398">
    <property type="entry name" value="AAA_KGGVGR"/>
    <property type="match status" value="1"/>
</dbReference>
<dbReference type="eggNOG" id="COG1192">
    <property type="taxonomic scope" value="Bacteria"/>
</dbReference>
<gene>
    <name evidence="2" type="ORF">SD37_16410</name>
</gene>
<organism evidence="2 3">
    <name type="scientific">Amycolatopsis orientalis</name>
    <name type="common">Nocardia orientalis</name>
    <dbReference type="NCBI Taxonomy" id="31958"/>
    <lineage>
        <taxon>Bacteria</taxon>
        <taxon>Bacillati</taxon>
        <taxon>Actinomycetota</taxon>
        <taxon>Actinomycetes</taxon>
        <taxon>Pseudonocardiales</taxon>
        <taxon>Pseudonocardiaceae</taxon>
        <taxon>Amycolatopsis</taxon>
    </lineage>
</organism>
<proteinExistence type="predicted"/>
<dbReference type="PANTHER" id="PTHR13696">
    <property type="entry name" value="P-LOOP CONTAINING NUCLEOSIDE TRIPHOSPHATE HYDROLASE"/>
    <property type="match status" value="1"/>
</dbReference>
<feature type="domain" description="CobQ/CobB/MinD/ParA nucleotide binding" evidence="1">
    <location>
        <begin position="7"/>
        <end position="144"/>
    </location>
</feature>
<name>A0A193BXW8_AMYOR</name>
<keyword evidence="3" id="KW-1185">Reference proteome</keyword>
<dbReference type="InterPro" id="IPR027417">
    <property type="entry name" value="P-loop_NTPase"/>
</dbReference>
<dbReference type="SUPFAM" id="SSF52540">
    <property type="entry name" value="P-loop containing nucleoside triphosphate hydrolases"/>
    <property type="match status" value="1"/>
</dbReference>
<dbReference type="InterPro" id="IPR002586">
    <property type="entry name" value="CobQ/CobB/MinD/ParA_Nub-bd_dom"/>
</dbReference>
<evidence type="ECO:0000313" key="3">
    <source>
        <dbReference type="Proteomes" id="UP000093695"/>
    </source>
</evidence>
<reference evidence="2 3" key="1">
    <citation type="journal article" date="2015" name="Genome Announc.">
        <title>Draft Genome Sequence of Norvancomycin-Producing Strain Amycolatopsis orientalis CPCC200066.</title>
        <authorList>
            <person name="Lei X."/>
            <person name="Yuan F."/>
            <person name="Shi Y."/>
            <person name="Li X."/>
            <person name="Wang L."/>
            <person name="Hong B."/>
        </authorList>
    </citation>
    <scope>NUCLEOTIDE SEQUENCE [LARGE SCALE GENOMIC DNA]</scope>
    <source>
        <strain evidence="2 3">B-37</strain>
    </source>
</reference>
<protein>
    <recommendedName>
        <fullName evidence="1">CobQ/CobB/MinD/ParA nucleotide binding domain-containing protein</fullName>
    </recommendedName>
</protein>
<dbReference type="AlphaFoldDB" id="A0A193BXW8"/>
<dbReference type="Gene3D" id="3.40.50.300">
    <property type="entry name" value="P-loop containing nucleotide triphosphate hydrolases"/>
    <property type="match status" value="1"/>
</dbReference>
<dbReference type="KEGG" id="aori:SD37_16410"/>
<dbReference type="RefSeq" id="WP_044850675.1">
    <property type="nucleotide sequence ID" value="NZ_CP016174.1"/>
</dbReference>
<dbReference type="EMBL" id="CP016174">
    <property type="protein sequence ID" value="ANN17072.1"/>
    <property type="molecule type" value="Genomic_DNA"/>
</dbReference>
<sequence length="542" mass="60159">MPGTVVTFYSYKGGVGRSFTLANIAVLLARWGHRVLCLDWDLEAPGLDAYFRPMMSAAPSGGVVDLIDDFLVGRLRPGAHTTRLRGAEKLDVITAGRADAAYAGRVQKLDWESLYEQGFGDYLERCREQWTAEYDYILIDSRTGISDIGGICTAHLPDRLVVLFTANVQSMKGAVDIAERANVARDRMPYDRPQLPVLPVLSRFDAREEYARSEEWRRICLEETKGLFRNWLDRDVSPDVMSRHLTLPYVSYWTFGEQLPVVKELNPTADQISFALETVAAVVAHDFDRTDLLAENRDAYVAAIRAEKSTFAYDVRISTPRPAKNLADDLMKYLGELGASPVLSLSGERSLLGKADDARHLCLLVDGEVSRWQSAEVELFLHRTLGQNRRVIPVLTEDTDPNTLPGYVGNLRHLRLGPSRGPVEIARNLMDQLGGTTALIEPGDLDVAGVLRQAARAQLRPLLWGLVDEIVADLQVAIGAGESERAQELAEDLLLATRSRSTDTGSDRRVLAPPSTRMAIEWTVQIAEARATRHGFSGFLDQ</sequence>
<dbReference type="STRING" id="31958.SD37_16410"/>
<evidence type="ECO:0000313" key="2">
    <source>
        <dbReference type="EMBL" id="ANN17072.1"/>
    </source>
</evidence>
<accession>A0A193BXW8</accession>
<dbReference type="InterPro" id="IPR050678">
    <property type="entry name" value="DNA_Partitioning_ATPase"/>
</dbReference>
<dbReference type="Proteomes" id="UP000093695">
    <property type="component" value="Chromosome"/>
</dbReference>
<dbReference type="Pfam" id="PF01656">
    <property type="entry name" value="CbiA"/>
    <property type="match status" value="1"/>
</dbReference>
<evidence type="ECO:0000259" key="1">
    <source>
        <dbReference type="Pfam" id="PF01656"/>
    </source>
</evidence>